<reference evidence="1 2" key="1">
    <citation type="journal article" date="2018" name="Mol. Biol. Evol.">
        <title>Broad Genomic Sampling Reveals a Smut Pathogenic Ancestry of the Fungal Clade Ustilaginomycotina.</title>
        <authorList>
            <person name="Kijpornyongpan T."/>
            <person name="Mondo S.J."/>
            <person name="Barry K."/>
            <person name="Sandor L."/>
            <person name="Lee J."/>
            <person name="Lipzen A."/>
            <person name="Pangilinan J."/>
            <person name="LaButti K."/>
            <person name="Hainaut M."/>
            <person name="Henrissat B."/>
            <person name="Grigoriev I.V."/>
            <person name="Spatafora J.W."/>
            <person name="Aime M.C."/>
        </authorList>
    </citation>
    <scope>NUCLEOTIDE SEQUENCE [LARGE SCALE GENOMIC DNA]</scope>
    <source>
        <strain evidence="1 2">SA 807</strain>
    </source>
</reference>
<name>A0ACD0P121_9BASI</name>
<gene>
    <name evidence="1" type="ORF">IE53DRAFT_341908</name>
</gene>
<dbReference type="EMBL" id="KZ819823">
    <property type="protein sequence ID" value="PWN51706.1"/>
    <property type="molecule type" value="Genomic_DNA"/>
</dbReference>
<keyword evidence="2" id="KW-1185">Reference proteome</keyword>
<evidence type="ECO:0000313" key="1">
    <source>
        <dbReference type="EMBL" id="PWN51706.1"/>
    </source>
</evidence>
<organism evidence="1 2">
    <name type="scientific">Violaceomyces palustris</name>
    <dbReference type="NCBI Taxonomy" id="1673888"/>
    <lineage>
        <taxon>Eukaryota</taxon>
        <taxon>Fungi</taxon>
        <taxon>Dikarya</taxon>
        <taxon>Basidiomycota</taxon>
        <taxon>Ustilaginomycotina</taxon>
        <taxon>Ustilaginomycetes</taxon>
        <taxon>Violaceomycetales</taxon>
        <taxon>Violaceomycetaceae</taxon>
        <taxon>Violaceomyces</taxon>
    </lineage>
</organism>
<accession>A0ACD0P121</accession>
<proteinExistence type="predicted"/>
<dbReference type="Proteomes" id="UP000245626">
    <property type="component" value="Unassembled WGS sequence"/>
</dbReference>
<protein>
    <submittedName>
        <fullName evidence="1">Uncharacterized protein</fullName>
    </submittedName>
</protein>
<sequence length="645" mass="71955">MGGVGACPGIDHAQGLSPRSARVSTQPSGGTSMLRDLVWGDVQVIHTTDIHGWYQGHQKSSYPEPNYSGDWGDFASFVHHMRKLAKKKGVDLLLVDSGDLHDGAGLSDGFPAGQVDGHVSNQFHARIRYDLLAPGNHELYKYENAYDTYKNFVPTAKGRYVASNVNLTVPDAQGRNVSVPMADRYIKFKTSQGRKVTSLGILFDFTGYDKGINVQPPKEMIKEAWFSKAIKEQPDFFLLSGHMPVRGDGSDWQAVVDAIRVVHPAVPILILGGHTHIRDCTQYDGRSMGLESGRYLETIGWASMNLSDHHHHHHNRHQQDEALEAGRNISFSRSYIDANRRNYAYHAGLMNEKKLDTGKGKKITHDMAKVAKSWNLTEVYGNTPQDYYLSRVPSNDSSSLIHLLTQSVLPTVISTANPERKGVANIVLANSGSQRFDIYSGPFTKNDKYIVSPFTDAFQYIKDVPLKYAQQIVSSLNGDEQAQASSRRKREERAEEDRELFRGGHVQHIFKQWQKDQYENEENKTAAQLDLEELDARAESKKTSLGYVTTDRCPGGPGDDTVHTAIPYFSVPDYVVSPVSGNTTALGPDDKIDVVFLDFIASNVIRILNRLQTERVYSVDDVAAYASPSLTTQEIYPEYAKVAWN</sequence>
<evidence type="ECO:0000313" key="2">
    <source>
        <dbReference type="Proteomes" id="UP000245626"/>
    </source>
</evidence>